<evidence type="ECO:0000256" key="1">
    <source>
        <dbReference type="PIRSR" id="PIRSR601310-1"/>
    </source>
</evidence>
<reference evidence="7" key="1">
    <citation type="submission" date="2012-12" db="EMBL/GenBank/DDBJ databases">
        <authorList>
            <person name="Hellsten U."/>
            <person name="Grimwood J."/>
            <person name="Chapman J.A."/>
            <person name="Shapiro H."/>
            <person name="Aerts A."/>
            <person name="Otillar R.P."/>
            <person name="Terry A.Y."/>
            <person name="Boore J.L."/>
            <person name="Simakov O."/>
            <person name="Marletaz F."/>
            <person name="Cho S.-J."/>
            <person name="Edsinger-Gonzales E."/>
            <person name="Havlak P."/>
            <person name="Kuo D.-H."/>
            <person name="Larsson T."/>
            <person name="Lv J."/>
            <person name="Arendt D."/>
            <person name="Savage R."/>
            <person name="Osoegawa K."/>
            <person name="de Jong P."/>
            <person name="Lindberg D.R."/>
            <person name="Seaver E.C."/>
            <person name="Weisblat D.A."/>
            <person name="Putnam N.H."/>
            <person name="Grigoriev I.V."/>
            <person name="Rokhsar D.S."/>
        </authorList>
    </citation>
    <scope>NUCLEOTIDE SEQUENCE</scope>
    <source>
        <strain evidence="7">I ESC-2004</strain>
    </source>
</reference>
<protein>
    <recommendedName>
        <fullName evidence="4">HIT domain-containing protein</fullName>
    </recommendedName>
</protein>
<evidence type="ECO:0000313" key="5">
    <source>
        <dbReference type="EMBL" id="ELU18941.1"/>
    </source>
</evidence>
<dbReference type="Proteomes" id="UP000014760">
    <property type="component" value="Unassembled WGS sequence"/>
</dbReference>
<dbReference type="EMBL" id="KB291798">
    <property type="protein sequence ID" value="ELU18941.1"/>
    <property type="molecule type" value="Genomic_DNA"/>
</dbReference>
<dbReference type="OMA" id="FRMVVNN"/>
<evidence type="ECO:0000313" key="6">
    <source>
        <dbReference type="EnsemblMetazoa" id="CapteP161703"/>
    </source>
</evidence>
<evidence type="ECO:0000256" key="3">
    <source>
        <dbReference type="PROSITE-ProRule" id="PRU00464"/>
    </source>
</evidence>
<dbReference type="InterPro" id="IPR001310">
    <property type="entry name" value="Histidine_triad_HIT"/>
</dbReference>
<dbReference type="Gene3D" id="3.30.428.10">
    <property type="entry name" value="HIT-like"/>
    <property type="match status" value="1"/>
</dbReference>
<dbReference type="AlphaFoldDB" id="N1PB90"/>
<dbReference type="EnsemblMetazoa" id="CapteT161703">
    <property type="protein sequence ID" value="CapteP161703"/>
    <property type="gene ID" value="CapteG161703"/>
</dbReference>
<sequence>MASPPVKPTTVFGQIILGQSPAKVLHDDDMCMAIDSNNPLAPVHFLVIPKKNIDNLSFVDEGDQALMGHMMLVASQVAKQKGVDGFYRVVINNDDTTIQHLHIHVLGGRRMGWPPG</sequence>
<organism evidence="5">
    <name type="scientific">Capitella teleta</name>
    <name type="common">Polychaete worm</name>
    <dbReference type="NCBI Taxonomy" id="283909"/>
    <lineage>
        <taxon>Eukaryota</taxon>
        <taxon>Metazoa</taxon>
        <taxon>Spiralia</taxon>
        <taxon>Lophotrochozoa</taxon>
        <taxon>Annelida</taxon>
        <taxon>Polychaeta</taxon>
        <taxon>Sedentaria</taxon>
        <taxon>Scolecida</taxon>
        <taxon>Capitellidae</taxon>
        <taxon>Capitella</taxon>
    </lineage>
</organism>
<accession>N1PB90</accession>
<gene>
    <name evidence="5" type="ORF">CAPTEDRAFT_161703</name>
</gene>
<dbReference type="HOGENOM" id="CLU_056776_8_1_1"/>
<dbReference type="SUPFAM" id="SSF54197">
    <property type="entry name" value="HIT-like"/>
    <property type="match status" value="1"/>
</dbReference>
<name>N1PB90_CAPTE</name>
<dbReference type="InterPro" id="IPR011146">
    <property type="entry name" value="HIT-like"/>
</dbReference>
<dbReference type="STRING" id="283909.N1PB90"/>
<dbReference type="GO" id="GO:0003824">
    <property type="term" value="F:catalytic activity"/>
    <property type="evidence" value="ECO:0007669"/>
    <property type="project" value="InterPro"/>
</dbReference>
<dbReference type="Pfam" id="PF01230">
    <property type="entry name" value="HIT"/>
    <property type="match status" value="1"/>
</dbReference>
<evidence type="ECO:0000313" key="7">
    <source>
        <dbReference type="Proteomes" id="UP000014760"/>
    </source>
</evidence>
<dbReference type="PANTHER" id="PTHR23089">
    <property type="entry name" value="HISTIDINE TRIAD HIT PROTEIN"/>
    <property type="match status" value="1"/>
</dbReference>
<feature type="active site" description="Tele-AMP-histidine intermediate" evidence="1">
    <location>
        <position position="102"/>
    </location>
</feature>
<dbReference type="PROSITE" id="PS51084">
    <property type="entry name" value="HIT_2"/>
    <property type="match status" value="1"/>
</dbReference>
<evidence type="ECO:0000259" key="4">
    <source>
        <dbReference type="PROSITE" id="PS51084"/>
    </source>
</evidence>
<keyword evidence="7" id="KW-1185">Reference proteome</keyword>
<feature type="short sequence motif" description="Histidine triad motif" evidence="2 3">
    <location>
        <begin position="100"/>
        <end position="104"/>
    </location>
</feature>
<reference evidence="6" key="3">
    <citation type="submission" date="2015-06" db="UniProtKB">
        <authorList>
            <consortium name="EnsemblMetazoa"/>
        </authorList>
    </citation>
    <scope>IDENTIFICATION</scope>
</reference>
<dbReference type="OrthoDB" id="672793at2759"/>
<feature type="domain" description="HIT" evidence="4">
    <location>
        <begin position="11"/>
        <end position="116"/>
    </location>
</feature>
<proteinExistence type="predicted"/>
<dbReference type="PRINTS" id="PR00332">
    <property type="entry name" value="HISTRIAD"/>
</dbReference>
<reference evidence="5 7" key="2">
    <citation type="journal article" date="2013" name="Nature">
        <title>Insights into bilaterian evolution from three spiralian genomes.</title>
        <authorList>
            <person name="Simakov O."/>
            <person name="Marletaz F."/>
            <person name="Cho S.J."/>
            <person name="Edsinger-Gonzales E."/>
            <person name="Havlak P."/>
            <person name="Hellsten U."/>
            <person name="Kuo D.H."/>
            <person name="Larsson T."/>
            <person name="Lv J."/>
            <person name="Arendt D."/>
            <person name="Savage R."/>
            <person name="Osoegawa K."/>
            <person name="de Jong P."/>
            <person name="Grimwood J."/>
            <person name="Chapman J.A."/>
            <person name="Shapiro H."/>
            <person name="Aerts A."/>
            <person name="Otillar R.P."/>
            <person name="Terry A.Y."/>
            <person name="Boore J.L."/>
            <person name="Grigoriev I.V."/>
            <person name="Lindberg D.R."/>
            <person name="Seaver E.C."/>
            <person name="Weisblat D.A."/>
            <person name="Putnam N.H."/>
            <person name="Rokhsar D.S."/>
        </authorList>
    </citation>
    <scope>NUCLEOTIDE SEQUENCE</scope>
    <source>
        <strain evidence="5 7">I ESC-2004</strain>
    </source>
</reference>
<dbReference type="EMBL" id="AMQN01000077">
    <property type="status" value="NOT_ANNOTATED_CDS"/>
    <property type="molecule type" value="Genomic_DNA"/>
</dbReference>
<dbReference type="InterPro" id="IPR036265">
    <property type="entry name" value="HIT-like_sf"/>
</dbReference>
<evidence type="ECO:0000256" key="2">
    <source>
        <dbReference type="PIRSR" id="PIRSR601310-3"/>
    </source>
</evidence>